<dbReference type="InterPro" id="IPR036380">
    <property type="entry name" value="Isochorismatase-like_sf"/>
</dbReference>
<evidence type="ECO:0000256" key="2">
    <source>
        <dbReference type="ARBA" id="ARBA00022801"/>
    </source>
</evidence>
<comment type="caution">
    <text evidence="4">The sequence shown here is derived from an EMBL/GenBank/DDBJ whole genome shotgun (WGS) entry which is preliminary data.</text>
</comment>
<comment type="similarity">
    <text evidence="1">Belongs to the isochorismatase family.</text>
</comment>
<organism evidence="4 5">
    <name type="scientific">Ligilactobacillus apodemi DSM 16634 = JCM 16172</name>
    <dbReference type="NCBI Taxonomy" id="1423724"/>
    <lineage>
        <taxon>Bacteria</taxon>
        <taxon>Bacillati</taxon>
        <taxon>Bacillota</taxon>
        <taxon>Bacilli</taxon>
        <taxon>Lactobacillales</taxon>
        <taxon>Lactobacillaceae</taxon>
        <taxon>Ligilactobacillus</taxon>
    </lineage>
</organism>
<protein>
    <submittedName>
        <fullName evidence="4">Isochorismatase hydrolase</fullName>
    </submittedName>
</protein>
<gene>
    <name evidence="4" type="ORF">FC32_GL001625</name>
</gene>
<evidence type="ECO:0000259" key="3">
    <source>
        <dbReference type="Pfam" id="PF00857"/>
    </source>
</evidence>
<dbReference type="Pfam" id="PF00857">
    <property type="entry name" value="Isochorismatase"/>
    <property type="match status" value="1"/>
</dbReference>
<dbReference type="EMBL" id="AZFT01000002">
    <property type="protein sequence ID" value="KRL87398.1"/>
    <property type="molecule type" value="Genomic_DNA"/>
</dbReference>
<evidence type="ECO:0000313" key="4">
    <source>
        <dbReference type="EMBL" id="KRL87398.1"/>
    </source>
</evidence>
<dbReference type="eggNOG" id="COG1335">
    <property type="taxonomic scope" value="Bacteria"/>
</dbReference>
<dbReference type="AlphaFoldDB" id="A0A0R1U212"/>
<keyword evidence="5" id="KW-1185">Reference proteome</keyword>
<dbReference type="SUPFAM" id="SSF52499">
    <property type="entry name" value="Isochorismatase-like hydrolases"/>
    <property type="match status" value="1"/>
</dbReference>
<dbReference type="InterPro" id="IPR050272">
    <property type="entry name" value="Isochorismatase-like_hydrls"/>
</dbReference>
<feature type="domain" description="Isochorismatase-like" evidence="3">
    <location>
        <begin position="7"/>
        <end position="116"/>
    </location>
</feature>
<accession>A0A0R1U212</accession>
<dbReference type="PANTHER" id="PTHR43540:SF16">
    <property type="entry name" value="ISOCHORISMATASE-LIKE DOMAIN-CONTAINING PROTEIN"/>
    <property type="match status" value="1"/>
</dbReference>
<reference evidence="4 5" key="1">
    <citation type="journal article" date="2015" name="Genome Announc.">
        <title>Expanding the biotechnology potential of lactobacilli through comparative genomics of 213 strains and associated genera.</title>
        <authorList>
            <person name="Sun Z."/>
            <person name="Harris H.M."/>
            <person name="McCann A."/>
            <person name="Guo C."/>
            <person name="Argimon S."/>
            <person name="Zhang W."/>
            <person name="Yang X."/>
            <person name="Jeffery I.B."/>
            <person name="Cooney J.C."/>
            <person name="Kagawa T.F."/>
            <person name="Liu W."/>
            <person name="Song Y."/>
            <person name="Salvetti E."/>
            <person name="Wrobel A."/>
            <person name="Rasinkangas P."/>
            <person name="Parkhill J."/>
            <person name="Rea M.C."/>
            <person name="O'Sullivan O."/>
            <person name="Ritari J."/>
            <person name="Douillard F.P."/>
            <person name="Paul Ross R."/>
            <person name="Yang R."/>
            <person name="Briner A.E."/>
            <person name="Felis G.E."/>
            <person name="de Vos W.M."/>
            <person name="Barrangou R."/>
            <person name="Klaenhammer T.R."/>
            <person name="Caufield P.W."/>
            <person name="Cui Y."/>
            <person name="Zhang H."/>
            <person name="O'Toole P.W."/>
        </authorList>
    </citation>
    <scope>NUCLEOTIDE SEQUENCE [LARGE SCALE GENOMIC DNA]</scope>
    <source>
        <strain evidence="4 5">DSM 16634</strain>
    </source>
</reference>
<dbReference type="GO" id="GO:0016787">
    <property type="term" value="F:hydrolase activity"/>
    <property type="evidence" value="ECO:0007669"/>
    <property type="project" value="UniProtKB-KW"/>
</dbReference>
<dbReference type="PANTHER" id="PTHR43540">
    <property type="entry name" value="PEROXYUREIDOACRYLATE/UREIDOACRYLATE AMIDOHYDROLASE-RELATED"/>
    <property type="match status" value="1"/>
</dbReference>
<evidence type="ECO:0000256" key="1">
    <source>
        <dbReference type="ARBA" id="ARBA00006336"/>
    </source>
</evidence>
<dbReference type="STRING" id="1423724.FC32_GL001625"/>
<dbReference type="Gene3D" id="3.40.50.850">
    <property type="entry name" value="Isochorismatase-like"/>
    <property type="match status" value="1"/>
</dbReference>
<name>A0A0R1U212_9LACO</name>
<dbReference type="PATRIC" id="fig|1423724.4.peg.1689"/>
<dbReference type="InterPro" id="IPR000868">
    <property type="entry name" value="Isochorismatase-like_dom"/>
</dbReference>
<keyword evidence="2 4" id="KW-0378">Hydrolase</keyword>
<dbReference type="Proteomes" id="UP000051324">
    <property type="component" value="Unassembled WGS sequence"/>
</dbReference>
<evidence type="ECO:0000313" key="5">
    <source>
        <dbReference type="Proteomes" id="UP000051324"/>
    </source>
</evidence>
<proteinExistence type="inferred from homology"/>
<sequence length="116" mass="12762">MLTKDKTALLVIDLQNDNMSIGGKSEKSGAVEHAKKQNIASLINKAHDLDIPVFHNQFVVKKWAPGIGQNAPIFQSIREIDSVVEDTWGAETVAGITIAPEDFVLKRTRMSAFNET</sequence>